<evidence type="ECO:0000313" key="1">
    <source>
        <dbReference type="EMBL" id="QHZ50018.1"/>
    </source>
</evidence>
<dbReference type="EMBL" id="CP019719">
    <property type="protein sequence ID" value="QHZ54103.1"/>
    <property type="molecule type" value="Genomic_DNA"/>
</dbReference>
<evidence type="ECO:0000313" key="2">
    <source>
        <dbReference type="EMBL" id="QHZ54103.1"/>
    </source>
</evidence>
<gene>
    <name evidence="1" type="ORF">ERICV_00841</name>
    <name evidence="2" type="ORF">ERICV_05119</name>
</gene>
<accession>A0A6C0QZI3</accession>
<evidence type="ECO:0000313" key="3">
    <source>
        <dbReference type="Proteomes" id="UP000464330"/>
    </source>
</evidence>
<sequence>MAKPNAKSELLQEKEVSTSELAAIIGKSPQWVRQLTREKVLEQVNRGKYVLSEAVQAYIKHVEGESSNGKISYRDEKAEHERIKKEMAELELEEMRSHLHTTQDVQEAWSDLIVEFRKRMTTLPPRMAGQLAFIDNEKKVKKLLTDEITAALQVLAQYDPVKEAGKDEQTEIPNP</sequence>
<dbReference type="Proteomes" id="UP000464330">
    <property type="component" value="Chromosome"/>
</dbReference>
<name>A0A6C0QNZ4_9BACL</name>
<dbReference type="AlphaFoldDB" id="A0A6C0QNZ4"/>
<dbReference type="RefSeq" id="WP_172422925.1">
    <property type="nucleotide sequence ID" value="NZ_CP019717.1"/>
</dbReference>
<dbReference type="EMBL" id="CP019717">
    <property type="protein sequence ID" value="QHZ50018.1"/>
    <property type="molecule type" value="Genomic_DNA"/>
</dbReference>
<proteinExistence type="predicted"/>
<accession>A0A6C0QNZ4</accession>
<protein>
    <submittedName>
        <fullName evidence="1">Uncharacterized protein</fullName>
    </submittedName>
</protein>
<organism evidence="1 3">
    <name type="scientific">Paenibacillus larvae subsp. larvae</name>
    <dbReference type="NCBI Taxonomy" id="147375"/>
    <lineage>
        <taxon>Bacteria</taxon>
        <taxon>Bacillati</taxon>
        <taxon>Bacillota</taxon>
        <taxon>Bacilli</taxon>
        <taxon>Bacillales</taxon>
        <taxon>Paenibacillaceae</taxon>
        <taxon>Paenibacillus</taxon>
    </lineage>
</organism>
<reference evidence="1 3" key="1">
    <citation type="journal article" date="2020" name="Int. J. Med. Microbiol.">
        <title>Discovery of Paenibacillus larvae ERIC V: Phenotypic and genomic comparison to genotypes ERIC I-IV reveal different inventories of virulence factors which correlate with epidemiological prevalences of American Foulbrood.</title>
        <authorList>
            <person name="Beims H."/>
            <person name="Bunk B."/>
            <person name="Erler S."/>
            <person name="Mohr K.I."/>
            <person name="Sproer C."/>
            <person name="Pradella S."/>
            <person name="Gunther G."/>
            <person name="Rohde M."/>
            <person name="von der Ohe W."/>
            <person name="Steinert M."/>
        </authorList>
    </citation>
    <scope>NUCLEOTIDE SEQUENCE [LARGE SCALE GENOMIC DNA]</scope>
    <source>
        <strain evidence="1">Eric_V</strain>
    </source>
</reference>